<dbReference type="InterPro" id="IPR003819">
    <property type="entry name" value="TauD/TfdA-like"/>
</dbReference>
<dbReference type="SUPFAM" id="SSF51197">
    <property type="entry name" value="Clavaminate synthase-like"/>
    <property type="match status" value="1"/>
</dbReference>
<reference evidence="3" key="1">
    <citation type="journal article" date="2020" name="Stud. Mycol.">
        <title>101 Dothideomycetes genomes: a test case for predicting lifestyles and emergence of pathogens.</title>
        <authorList>
            <person name="Haridas S."/>
            <person name="Albert R."/>
            <person name="Binder M."/>
            <person name="Bloem J."/>
            <person name="Labutti K."/>
            <person name="Salamov A."/>
            <person name="Andreopoulos B."/>
            <person name="Baker S."/>
            <person name="Barry K."/>
            <person name="Bills G."/>
            <person name="Bluhm B."/>
            <person name="Cannon C."/>
            <person name="Castanera R."/>
            <person name="Culley D."/>
            <person name="Daum C."/>
            <person name="Ezra D."/>
            <person name="Gonzalez J."/>
            <person name="Henrissat B."/>
            <person name="Kuo A."/>
            <person name="Liang C."/>
            <person name="Lipzen A."/>
            <person name="Lutzoni F."/>
            <person name="Magnuson J."/>
            <person name="Mondo S."/>
            <person name="Nolan M."/>
            <person name="Ohm R."/>
            <person name="Pangilinan J."/>
            <person name="Park H.-J."/>
            <person name="Ramirez L."/>
            <person name="Alfaro M."/>
            <person name="Sun H."/>
            <person name="Tritt A."/>
            <person name="Yoshinaga Y."/>
            <person name="Zwiers L.-H."/>
            <person name="Turgeon B."/>
            <person name="Goodwin S."/>
            <person name="Spatafora J."/>
            <person name="Crous P."/>
            <person name="Grigoriev I."/>
        </authorList>
    </citation>
    <scope>NUCLEOTIDE SEQUENCE</scope>
    <source>
        <strain evidence="3">CBS 115976</strain>
    </source>
</reference>
<protein>
    <submittedName>
        <fullName evidence="3">Clavaminate synthase-like protein</fullName>
    </submittedName>
</protein>
<dbReference type="Gene3D" id="3.60.130.10">
    <property type="entry name" value="Clavaminate synthase-like"/>
    <property type="match status" value="1"/>
</dbReference>
<dbReference type="OrthoDB" id="272271at2759"/>
<accession>A0A6A6UDS6</accession>
<name>A0A6A6UDS6_9PEZI</name>
<dbReference type="AlphaFoldDB" id="A0A6A6UDS6"/>
<evidence type="ECO:0000313" key="3">
    <source>
        <dbReference type="EMBL" id="KAF2669054.1"/>
    </source>
</evidence>
<dbReference type="PANTHER" id="PTHR10696">
    <property type="entry name" value="GAMMA-BUTYROBETAINE HYDROXYLASE-RELATED"/>
    <property type="match status" value="1"/>
</dbReference>
<dbReference type="GO" id="GO:0016491">
    <property type="term" value="F:oxidoreductase activity"/>
    <property type="evidence" value="ECO:0007669"/>
    <property type="project" value="UniProtKB-KW"/>
</dbReference>
<dbReference type="Proteomes" id="UP000799302">
    <property type="component" value="Unassembled WGS sequence"/>
</dbReference>
<gene>
    <name evidence="3" type="ORF">BT63DRAFT_424770</name>
</gene>
<keyword evidence="4" id="KW-1185">Reference proteome</keyword>
<sequence length="457" mass="51515">MPPATTFASSPTGLHNLFLTHEHTVPSSYEARLRADAAVPLSLDSTLSTDGPFYDKIDRDEDTVWPGPDIQWMPSHETYVARAKALAKLAIHRPTRVPAGFPDVVIEPWAWTGNDTREEDYVLRLSDAEVTEVDAALAHYKTLGLPSTELDTVQPSTFPLPLLEPRLRDVAGQVHEGLGFQIIRGLEPRRYTAWENIVIYLGITSYVADKRAVQDSSGNMLIHIKDLGYKIANSDMRQSPYASNAQPFHNDVCDVLAMYVQEEAAEGGESHLASSAKVYNEIAANRPDAIHTLSQPNWIFDKHRVPAFYNTRALLFNFGARGPAFCFSRRPITGSPTSPRSPGVPPMSEVQAEAIDMVHFTAWKNKVTIKLRRGDIQLINNLACQHARENFVDKPLQRRQIIRLWLRNEDMAWETPEGLKKTWFEKYGDSERRKIATWNILPGALRERVLFRSDSCS</sequence>
<evidence type="ECO:0000259" key="2">
    <source>
        <dbReference type="Pfam" id="PF02668"/>
    </source>
</evidence>
<dbReference type="PANTHER" id="PTHR10696:SF54">
    <property type="entry name" value="FAMILY OXIDOREDUCTASE, PUTATIVE (AFU_ORTHOLOGUE AFUA_4G13850)-RELATED"/>
    <property type="match status" value="1"/>
</dbReference>
<dbReference type="Pfam" id="PF02668">
    <property type="entry name" value="TauD"/>
    <property type="match status" value="1"/>
</dbReference>
<organism evidence="3 4">
    <name type="scientific">Microthyrium microscopicum</name>
    <dbReference type="NCBI Taxonomy" id="703497"/>
    <lineage>
        <taxon>Eukaryota</taxon>
        <taxon>Fungi</taxon>
        <taxon>Dikarya</taxon>
        <taxon>Ascomycota</taxon>
        <taxon>Pezizomycotina</taxon>
        <taxon>Dothideomycetes</taxon>
        <taxon>Dothideomycetes incertae sedis</taxon>
        <taxon>Microthyriales</taxon>
        <taxon>Microthyriaceae</taxon>
        <taxon>Microthyrium</taxon>
    </lineage>
</organism>
<feature type="domain" description="TauD/TfdA-like" evidence="2">
    <location>
        <begin position="153"/>
        <end position="405"/>
    </location>
</feature>
<dbReference type="InterPro" id="IPR042098">
    <property type="entry name" value="TauD-like_sf"/>
</dbReference>
<proteinExistence type="predicted"/>
<evidence type="ECO:0000256" key="1">
    <source>
        <dbReference type="ARBA" id="ARBA00023002"/>
    </source>
</evidence>
<dbReference type="InterPro" id="IPR050411">
    <property type="entry name" value="AlphaKG_dependent_hydroxylases"/>
</dbReference>
<dbReference type="EMBL" id="MU004235">
    <property type="protein sequence ID" value="KAF2669054.1"/>
    <property type="molecule type" value="Genomic_DNA"/>
</dbReference>
<evidence type="ECO:0000313" key="4">
    <source>
        <dbReference type="Proteomes" id="UP000799302"/>
    </source>
</evidence>
<keyword evidence="1" id="KW-0560">Oxidoreductase</keyword>